<evidence type="ECO:0000313" key="5">
    <source>
        <dbReference type="Proteomes" id="UP001368500"/>
    </source>
</evidence>
<reference evidence="4 5" key="1">
    <citation type="submission" date="2024-04" db="EMBL/GenBank/DDBJ databases">
        <title>Novel species of the genus Ideonella isolated from streams.</title>
        <authorList>
            <person name="Lu H."/>
        </authorList>
    </citation>
    <scope>NUCLEOTIDE SEQUENCE [LARGE SCALE GENOMIC DNA]</scope>
    <source>
        <strain evidence="4 5">BYS139W</strain>
    </source>
</reference>
<name>A0ABU9BHG2_9BURK</name>
<feature type="region of interest" description="Disordered" evidence="2">
    <location>
        <begin position="101"/>
        <end position="134"/>
    </location>
</feature>
<dbReference type="SUPFAM" id="SSF53448">
    <property type="entry name" value="Nucleotide-diphospho-sugar transferases"/>
    <property type="match status" value="1"/>
</dbReference>
<dbReference type="GO" id="GO:0016740">
    <property type="term" value="F:transferase activity"/>
    <property type="evidence" value="ECO:0007669"/>
    <property type="project" value="UniProtKB-KW"/>
</dbReference>
<dbReference type="PANTHER" id="PTHR43777">
    <property type="entry name" value="MOLYBDENUM COFACTOR CYTIDYLYLTRANSFERASE"/>
    <property type="match status" value="1"/>
</dbReference>
<dbReference type="InterPro" id="IPR029044">
    <property type="entry name" value="Nucleotide-diphossugar_trans"/>
</dbReference>
<dbReference type="EMBL" id="JBBUTF010000018">
    <property type="protein sequence ID" value="MEK8027988.1"/>
    <property type="molecule type" value="Genomic_DNA"/>
</dbReference>
<dbReference type="Proteomes" id="UP001368500">
    <property type="component" value="Unassembled WGS sequence"/>
</dbReference>
<evidence type="ECO:0000313" key="4">
    <source>
        <dbReference type="EMBL" id="MEK8027988.1"/>
    </source>
</evidence>
<organism evidence="4 5">
    <name type="scientific">Pseudaquabacterium rugosum</name>
    <dbReference type="NCBI Taxonomy" id="2984194"/>
    <lineage>
        <taxon>Bacteria</taxon>
        <taxon>Pseudomonadati</taxon>
        <taxon>Pseudomonadota</taxon>
        <taxon>Betaproteobacteria</taxon>
        <taxon>Burkholderiales</taxon>
        <taxon>Sphaerotilaceae</taxon>
        <taxon>Pseudaquabacterium</taxon>
    </lineage>
</organism>
<evidence type="ECO:0000259" key="3">
    <source>
        <dbReference type="Pfam" id="PF12804"/>
    </source>
</evidence>
<accession>A0ABU9BHG2</accession>
<gene>
    <name evidence="4" type="ORF">AACH11_18660</name>
</gene>
<keyword evidence="4" id="KW-0808">Transferase</keyword>
<dbReference type="Gene3D" id="3.90.550.10">
    <property type="entry name" value="Spore Coat Polysaccharide Biosynthesis Protein SpsA, Chain A"/>
    <property type="match status" value="1"/>
</dbReference>
<dbReference type="RefSeq" id="WP_341375771.1">
    <property type="nucleotide sequence ID" value="NZ_JBBUTF010000018.1"/>
</dbReference>
<proteinExistence type="predicted"/>
<feature type="domain" description="MobA-like NTP transferase" evidence="3">
    <location>
        <begin position="7"/>
        <end position="208"/>
    </location>
</feature>
<dbReference type="Pfam" id="PF12804">
    <property type="entry name" value="NTP_transf_3"/>
    <property type="match status" value="1"/>
</dbReference>
<sequence>MTPLHAWVLAAGQGQRLGGRTKAALRIDGRSLLARLLDALHEGARPAALGVVCGRDRAAWDALQRELQASAHTPAPALHHPDGALPTLGHSRQWALHRHLGPHLDQPLGPPLGPPLRSAAGHALSPETSPASSQTPDLLLCVADLPRLQAADVAALCRAWRADPQRPFDALRPVVDGRPGHPVLLSARAVRVLAAAPPETGLREALQAAGLRLSVLALDSPGPVTDLDTPDDLQALRAAWPQADIRWPDDGFPPCAP</sequence>
<protein>
    <submittedName>
        <fullName evidence="4">NTP transferase domain-containing protein</fullName>
    </submittedName>
</protein>
<comment type="caution">
    <text evidence="4">The sequence shown here is derived from an EMBL/GenBank/DDBJ whole genome shotgun (WGS) entry which is preliminary data.</text>
</comment>
<keyword evidence="5" id="KW-1185">Reference proteome</keyword>
<evidence type="ECO:0000256" key="2">
    <source>
        <dbReference type="SAM" id="MobiDB-lite"/>
    </source>
</evidence>
<keyword evidence="1" id="KW-0460">Magnesium</keyword>
<dbReference type="InterPro" id="IPR025877">
    <property type="entry name" value="MobA-like_NTP_Trfase"/>
</dbReference>
<evidence type="ECO:0000256" key="1">
    <source>
        <dbReference type="ARBA" id="ARBA00022842"/>
    </source>
</evidence>
<dbReference type="PANTHER" id="PTHR43777:SF1">
    <property type="entry name" value="MOLYBDENUM COFACTOR CYTIDYLYLTRANSFERASE"/>
    <property type="match status" value="1"/>
</dbReference>